<evidence type="ECO:0000313" key="6">
    <source>
        <dbReference type="EMBL" id="KAG5460364.1"/>
    </source>
</evidence>
<sequence>MARYDVIITTYSLVANEHPAREKGGKDAGRASEDRPFGPLFDIHYHRIILDEAHTIKNRNTQVAIACCSLKAEKRWCLSGTPIQNNLDELFSLVRFLRIEPYNDSRWFNEKILVPVKSANPRKGFHRLQVFLKAICLRRTKDAEVDGRKVLELVPRNVEILSADFSPEERAFYKGLEAKARVRFNRYLKEGTAMKNYSHILVLLLRLRQACCHPHLLKHEFVDVLPGDEDAHDAGDDSRVRRDGAGSQAELVERMDPEVGPSTYPGSSSSAAGSAPDAEGVDDNMVVETTKKLCGSQEVFLSSTKLDRMIEAIHKSRRNFPGEKIIVFSQFTRLVRILLRCGFFD</sequence>
<dbReference type="InterPro" id="IPR000330">
    <property type="entry name" value="SNF2_N"/>
</dbReference>
<evidence type="ECO:0000313" key="7">
    <source>
        <dbReference type="Proteomes" id="UP000673691"/>
    </source>
</evidence>
<dbReference type="GO" id="GO:0008094">
    <property type="term" value="F:ATP-dependent activity, acting on DNA"/>
    <property type="evidence" value="ECO:0007669"/>
    <property type="project" value="TreeGrafter"/>
</dbReference>
<dbReference type="InterPro" id="IPR050628">
    <property type="entry name" value="SNF2_RAD54_helicase_TF"/>
</dbReference>
<dbReference type="InterPro" id="IPR038718">
    <property type="entry name" value="SNF2-like_sf"/>
</dbReference>
<keyword evidence="7" id="KW-1185">Reference proteome</keyword>
<keyword evidence="1" id="KW-0547">Nucleotide-binding</keyword>
<dbReference type="Gene3D" id="3.40.50.300">
    <property type="entry name" value="P-loop containing nucleotide triphosphate hydrolases"/>
    <property type="match status" value="1"/>
</dbReference>
<dbReference type="GO" id="GO:0000724">
    <property type="term" value="P:double-strand break repair via homologous recombination"/>
    <property type="evidence" value="ECO:0007669"/>
    <property type="project" value="TreeGrafter"/>
</dbReference>
<evidence type="ECO:0000259" key="5">
    <source>
        <dbReference type="PROSITE" id="PS51192"/>
    </source>
</evidence>
<evidence type="ECO:0000256" key="3">
    <source>
        <dbReference type="ARBA" id="ARBA00022840"/>
    </source>
</evidence>
<dbReference type="Proteomes" id="UP000673691">
    <property type="component" value="Unassembled WGS sequence"/>
</dbReference>
<feature type="region of interest" description="Disordered" evidence="4">
    <location>
        <begin position="232"/>
        <end position="280"/>
    </location>
</feature>
<dbReference type="InterPro" id="IPR014001">
    <property type="entry name" value="Helicase_ATP-bd"/>
</dbReference>
<dbReference type="GO" id="GO:0005737">
    <property type="term" value="C:cytoplasm"/>
    <property type="evidence" value="ECO:0007669"/>
    <property type="project" value="TreeGrafter"/>
</dbReference>
<reference evidence="6 7" key="1">
    <citation type="journal article" name="Sci. Rep.">
        <title>Genome-scale phylogenetic analyses confirm Olpidium as the closest living zoosporic fungus to the non-flagellated, terrestrial fungi.</title>
        <authorList>
            <person name="Chang Y."/>
            <person name="Rochon D."/>
            <person name="Sekimoto S."/>
            <person name="Wang Y."/>
            <person name="Chovatia M."/>
            <person name="Sandor L."/>
            <person name="Salamov A."/>
            <person name="Grigoriev I.V."/>
            <person name="Stajich J.E."/>
            <person name="Spatafora J.W."/>
        </authorList>
    </citation>
    <scope>NUCLEOTIDE SEQUENCE [LARGE SCALE GENOMIC DNA]</scope>
    <source>
        <strain evidence="6">S191</strain>
    </source>
</reference>
<dbReference type="OrthoDB" id="448448at2759"/>
<dbReference type="GO" id="GO:0005524">
    <property type="term" value="F:ATP binding"/>
    <property type="evidence" value="ECO:0007669"/>
    <property type="project" value="UniProtKB-KW"/>
</dbReference>
<dbReference type="PANTHER" id="PTHR45626">
    <property type="entry name" value="TRANSCRIPTION TERMINATION FACTOR 2-RELATED"/>
    <property type="match status" value="1"/>
</dbReference>
<organism evidence="6 7">
    <name type="scientific">Olpidium bornovanus</name>
    <dbReference type="NCBI Taxonomy" id="278681"/>
    <lineage>
        <taxon>Eukaryota</taxon>
        <taxon>Fungi</taxon>
        <taxon>Fungi incertae sedis</taxon>
        <taxon>Olpidiomycota</taxon>
        <taxon>Olpidiomycotina</taxon>
        <taxon>Olpidiomycetes</taxon>
        <taxon>Olpidiales</taxon>
        <taxon>Olpidiaceae</taxon>
        <taxon>Olpidium</taxon>
    </lineage>
</organism>
<feature type="compositionally biased region" description="Basic and acidic residues" evidence="4">
    <location>
        <begin position="232"/>
        <end position="244"/>
    </location>
</feature>
<evidence type="ECO:0000256" key="2">
    <source>
        <dbReference type="ARBA" id="ARBA00022801"/>
    </source>
</evidence>
<dbReference type="PROSITE" id="PS51192">
    <property type="entry name" value="HELICASE_ATP_BIND_1"/>
    <property type="match status" value="1"/>
</dbReference>
<name>A0A8H7ZVS3_9FUNG</name>
<comment type="caution">
    <text evidence="6">The sequence shown here is derived from an EMBL/GenBank/DDBJ whole genome shotgun (WGS) entry which is preliminary data.</text>
</comment>
<dbReference type="Pfam" id="PF00176">
    <property type="entry name" value="SNF2-rel_dom"/>
    <property type="match status" value="1"/>
</dbReference>
<evidence type="ECO:0000256" key="1">
    <source>
        <dbReference type="ARBA" id="ARBA00022741"/>
    </source>
</evidence>
<proteinExistence type="predicted"/>
<accession>A0A8H7ZVS3</accession>
<feature type="domain" description="Helicase ATP-binding" evidence="5">
    <location>
        <begin position="1"/>
        <end position="100"/>
    </location>
</feature>
<dbReference type="GO" id="GO:0016787">
    <property type="term" value="F:hydrolase activity"/>
    <property type="evidence" value="ECO:0007669"/>
    <property type="project" value="UniProtKB-KW"/>
</dbReference>
<dbReference type="InterPro" id="IPR027417">
    <property type="entry name" value="P-loop_NTPase"/>
</dbReference>
<evidence type="ECO:0000256" key="4">
    <source>
        <dbReference type="SAM" id="MobiDB-lite"/>
    </source>
</evidence>
<feature type="compositionally biased region" description="Low complexity" evidence="4">
    <location>
        <begin position="260"/>
        <end position="276"/>
    </location>
</feature>
<dbReference type="PANTHER" id="PTHR45626:SF16">
    <property type="entry name" value="ATP-DEPENDENT HELICASE ULS1"/>
    <property type="match status" value="1"/>
</dbReference>
<dbReference type="CDD" id="cd18008">
    <property type="entry name" value="DEXDc_SHPRH-like"/>
    <property type="match status" value="1"/>
</dbReference>
<protein>
    <submittedName>
        <fullName evidence="6">SNF2 family N-terminal domain-containing protein</fullName>
    </submittedName>
</protein>
<dbReference type="EMBL" id="JAEFCI010005327">
    <property type="protein sequence ID" value="KAG5460364.1"/>
    <property type="molecule type" value="Genomic_DNA"/>
</dbReference>
<gene>
    <name evidence="6" type="ORF">BJ554DRAFT_7598</name>
</gene>
<dbReference type="GO" id="GO:0005634">
    <property type="term" value="C:nucleus"/>
    <property type="evidence" value="ECO:0007669"/>
    <property type="project" value="TreeGrafter"/>
</dbReference>
<keyword evidence="3" id="KW-0067">ATP-binding</keyword>
<dbReference type="SUPFAM" id="SSF52540">
    <property type="entry name" value="P-loop containing nucleoside triphosphate hydrolases"/>
    <property type="match status" value="2"/>
</dbReference>
<dbReference type="AlphaFoldDB" id="A0A8H7ZVS3"/>
<dbReference type="Gene3D" id="3.40.50.10810">
    <property type="entry name" value="Tandem AAA-ATPase domain"/>
    <property type="match status" value="1"/>
</dbReference>
<keyword evidence="2" id="KW-0378">Hydrolase</keyword>